<evidence type="ECO:0000313" key="2">
    <source>
        <dbReference type="EMBL" id="OMD50324.1"/>
    </source>
</evidence>
<keyword evidence="1" id="KW-0732">Signal</keyword>
<feature type="chain" id="PRO_5045658111" evidence="1">
    <location>
        <begin position="27"/>
        <end position="143"/>
    </location>
</feature>
<sequence>MSVLRKYVSLSMVMILLLSFYSTAFAAGDDQVLRASPYIRSSSINVFADGNGKLRVESYVGATGVVDKLGIKELSIQKKSNGYWVPVEVLISDNYKYDAISYIYDTFYYGSAGTTYRAYVEFYVEKDNGSETKISVSSPVTVE</sequence>
<comment type="caution">
    <text evidence="2">The sequence shown here is derived from an EMBL/GenBank/DDBJ whole genome shotgun (WGS) entry which is preliminary data.</text>
</comment>
<reference evidence="2 3" key="1">
    <citation type="submission" date="2016-10" db="EMBL/GenBank/DDBJ databases">
        <title>Paenibacillus species isolates.</title>
        <authorList>
            <person name="Beno S.M."/>
        </authorList>
    </citation>
    <scope>NUCLEOTIDE SEQUENCE [LARGE SCALE GENOMIC DNA]</scope>
    <source>
        <strain evidence="2 3">FSL H7-0744</strain>
    </source>
</reference>
<evidence type="ECO:0000256" key="1">
    <source>
        <dbReference type="SAM" id="SignalP"/>
    </source>
</evidence>
<accession>A0ABX3HI95</accession>
<feature type="signal peptide" evidence="1">
    <location>
        <begin position="1"/>
        <end position="26"/>
    </location>
</feature>
<name>A0ABX3HI95_PAEBO</name>
<keyword evidence="3" id="KW-1185">Reference proteome</keyword>
<evidence type="ECO:0000313" key="3">
    <source>
        <dbReference type="Proteomes" id="UP000187412"/>
    </source>
</evidence>
<dbReference type="EMBL" id="MPTB01000007">
    <property type="protein sequence ID" value="OMD50324.1"/>
    <property type="molecule type" value="Genomic_DNA"/>
</dbReference>
<protein>
    <submittedName>
        <fullName evidence="2">Uncharacterized protein</fullName>
    </submittedName>
</protein>
<proteinExistence type="predicted"/>
<organism evidence="2 3">
    <name type="scientific">Paenibacillus borealis</name>
    <dbReference type="NCBI Taxonomy" id="160799"/>
    <lineage>
        <taxon>Bacteria</taxon>
        <taxon>Bacillati</taxon>
        <taxon>Bacillota</taxon>
        <taxon>Bacilli</taxon>
        <taxon>Bacillales</taxon>
        <taxon>Paenibacillaceae</taxon>
        <taxon>Paenibacillus</taxon>
    </lineage>
</organism>
<gene>
    <name evidence="2" type="ORF">BSK56_07255</name>
</gene>
<dbReference type="Proteomes" id="UP000187412">
    <property type="component" value="Unassembled WGS sequence"/>
</dbReference>
<dbReference type="RefSeq" id="WP_076109954.1">
    <property type="nucleotide sequence ID" value="NZ_MPTB01000007.1"/>
</dbReference>